<proteinExistence type="predicted"/>
<reference evidence="1 2" key="1">
    <citation type="submission" date="2021-06" db="EMBL/GenBank/DDBJ databases">
        <title>Caerostris extrusa draft genome.</title>
        <authorList>
            <person name="Kono N."/>
            <person name="Arakawa K."/>
        </authorList>
    </citation>
    <scope>NUCLEOTIDE SEQUENCE [LARGE SCALE GENOMIC DNA]</scope>
</reference>
<name>A0AAV4T496_CAEEX</name>
<organism evidence="1 2">
    <name type="scientific">Caerostris extrusa</name>
    <name type="common">Bark spider</name>
    <name type="synonym">Caerostris bankana</name>
    <dbReference type="NCBI Taxonomy" id="172846"/>
    <lineage>
        <taxon>Eukaryota</taxon>
        <taxon>Metazoa</taxon>
        <taxon>Ecdysozoa</taxon>
        <taxon>Arthropoda</taxon>
        <taxon>Chelicerata</taxon>
        <taxon>Arachnida</taxon>
        <taxon>Araneae</taxon>
        <taxon>Araneomorphae</taxon>
        <taxon>Entelegynae</taxon>
        <taxon>Araneoidea</taxon>
        <taxon>Araneidae</taxon>
        <taxon>Caerostris</taxon>
    </lineage>
</organism>
<dbReference type="Proteomes" id="UP001054945">
    <property type="component" value="Unassembled WGS sequence"/>
</dbReference>
<protein>
    <submittedName>
        <fullName evidence="1">Uncharacterized protein</fullName>
    </submittedName>
</protein>
<comment type="caution">
    <text evidence="1">The sequence shown here is derived from an EMBL/GenBank/DDBJ whole genome shotgun (WGS) entry which is preliminary data.</text>
</comment>
<gene>
    <name evidence="1" type="ORF">CEXT_735281</name>
</gene>
<evidence type="ECO:0000313" key="1">
    <source>
        <dbReference type="EMBL" id="GIY38718.1"/>
    </source>
</evidence>
<sequence>MQCSQQNNSSKFGVNFPPLKTRIPLITSQTVFQLNGCFCHQVLFLSKDIRARPGYTSHCPSVRFIRLTGEGSLLN</sequence>
<dbReference type="EMBL" id="BPLR01010348">
    <property type="protein sequence ID" value="GIY38718.1"/>
    <property type="molecule type" value="Genomic_DNA"/>
</dbReference>
<keyword evidence="2" id="KW-1185">Reference proteome</keyword>
<evidence type="ECO:0000313" key="2">
    <source>
        <dbReference type="Proteomes" id="UP001054945"/>
    </source>
</evidence>
<accession>A0AAV4T496</accession>
<dbReference type="AlphaFoldDB" id="A0AAV4T496"/>